<dbReference type="PANTHER" id="PTHR33334">
    <property type="entry name" value="PROTEIN LNK1"/>
    <property type="match status" value="1"/>
</dbReference>
<name>A0A2G5EE40_AQUCA</name>
<gene>
    <name evidence="1" type="ORF">AQUCO_00900426v1</name>
</gene>
<organism evidence="1 2">
    <name type="scientific">Aquilegia coerulea</name>
    <name type="common">Rocky mountain columbine</name>
    <dbReference type="NCBI Taxonomy" id="218851"/>
    <lineage>
        <taxon>Eukaryota</taxon>
        <taxon>Viridiplantae</taxon>
        <taxon>Streptophyta</taxon>
        <taxon>Embryophyta</taxon>
        <taxon>Tracheophyta</taxon>
        <taxon>Spermatophyta</taxon>
        <taxon>Magnoliopsida</taxon>
        <taxon>Ranunculales</taxon>
        <taxon>Ranunculaceae</taxon>
        <taxon>Thalictroideae</taxon>
        <taxon>Aquilegia</taxon>
    </lineage>
</organism>
<dbReference type="EMBL" id="KZ305026">
    <property type="protein sequence ID" value="PIA53826.1"/>
    <property type="molecule type" value="Genomic_DNA"/>
</dbReference>
<protein>
    <submittedName>
        <fullName evidence="1">Uncharacterized protein</fullName>
    </submittedName>
</protein>
<evidence type="ECO:0000313" key="1">
    <source>
        <dbReference type="EMBL" id="PIA53827.1"/>
    </source>
</evidence>
<dbReference type="OrthoDB" id="1939712at2759"/>
<dbReference type="STRING" id="218851.A0A2G5EE40"/>
<dbReference type="EMBL" id="KZ305026">
    <property type="protein sequence ID" value="PIA53827.1"/>
    <property type="molecule type" value="Genomic_DNA"/>
</dbReference>
<dbReference type="FunCoup" id="A0A2G5EE40">
    <property type="interactions" value="99"/>
</dbReference>
<dbReference type="GO" id="GO:0006355">
    <property type="term" value="P:regulation of DNA-templated transcription"/>
    <property type="evidence" value="ECO:0007669"/>
    <property type="project" value="InterPro"/>
</dbReference>
<dbReference type="InterPro" id="IPR039928">
    <property type="entry name" value="LNK"/>
</dbReference>
<dbReference type="AlphaFoldDB" id="A0A2G5EE40"/>
<evidence type="ECO:0000313" key="2">
    <source>
        <dbReference type="Proteomes" id="UP000230069"/>
    </source>
</evidence>
<accession>A0A2G5EE40</accession>
<keyword evidence="2" id="KW-1185">Reference proteome</keyword>
<sequence>MVFGSSKVKSMDWHFSKDFNYHTVPVLKDQEPTYGFTAPENLLHQIATTSENYASSNIYSVGPSQSTIDELSFNMQGLSYEVNNDLLYPQQGGATYGLNALDEYPPVVCGSSMLLETLPPKKTGLLGDVLEQLDGLGAINQTNDIFLSSQHQKVPSQMKNPYQPMSQPLDSGTPVNNHLTDMIVASQLIPFVQSGGISEAGGSEMTSITTLLPGSGLNQCSSSIEVPEQAFLVPNEASTSYADIGDVDDERSLEEMALQDLELVIRQMPTKARICFRDSFYRLAKHSKQRMLSLQRNGEITVGVSPPSFNPHAALRYQGRSPVESETNAFDMTIANLLFNELK</sequence>
<proteinExistence type="predicted"/>
<dbReference type="GO" id="GO:0007623">
    <property type="term" value="P:circadian rhythm"/>
    <property type="evidence" value="ECO:0007669"/>
    <property type="project" value="InterPro"/>
</dbReference>
<reference evidence="1 2" key="1">
    <citation type="submission" date="2017-09" db="EMBL/GenBank/DDBJ databases">
        <title>WGS assembly of Aquilegia coerulea Goldsmith.</title>
        <authorList>
            <person name="Hodges S."/>
            <person name="Kramer E."/>
            <person name="Nordborg M."/>
            <person name="Tomkins J."/>
            <person name="Borevitz J."/>
            <person name="Derieg N."/>
            <person name="Yan J."/>
            <person name="Mihaltcheva S."/>
            <person name="Hayes R.D."/>
            <person name="Rokhsar D."/>
        </authorList>
    </citation>
    <scope>NUCLEOTIDE SEQUENCE [LARGE SCALE GENOMIC DNA]</scope>
    <source>
        <strain evidence="2">cv. Goldsmith</strain>
    </source>
</reference>
<dbReference type="Proteomes" id="UP000230069">
    <property type="component" value="Unassembled WGS sequence"/>
</dbReference>
<dbReference type="PANTHER" id="PTHR33334:SF10">
    <property type="entry name" value="PROTEIN LNK4"/>
    <property type="match status" value="1"/>
</dbReference>